<feature type="signal peptide" evidence="1">
    <location>
        <begin position="1"/>
        <end position="27"/>
    </location>
</feature>
<keyword evidence="4" id="KW-1185">Reference proteome</keyword>
<sequence>MFKSITSWLAATSAAMVLMPLSLPASAQSYLESEEVALVFCAYVRDNHTVRLQRKLRDMRIRLRDVYSNIRCNDATLIQFAVKNDAHDIGSFIARSVHIDDIRQVGDFEWMRERNLLETPIGEILARRFQP</sequence>
<organism evidence="2 5">
    <name type="scientific">Pseudidiomarina terrestris</name>
    <dbReference type="NCBI Taxonomy" id="2820060"/>
    <lineage>
        <taxon>Bacteria</taxon>
        <taxon>Pseudomonadati</taxon>
        <taxon>Pseudomonadota</taxon>
        <taxon>Gammaproteobacteria</taxon>
        <taxon>Alteromonadales</taxon>
        <taxon>Idiomarinaceae</taxon>
        <taxon>Pseudidiomarina</taxon>
    </lineage>
</organism>
<dbReference type="Proteomes" id="UP001169492">
    <property type="component" value="Unassembled WGS sequence"/>
</dbReference>
<dbReference type="AlphaFoldDB" id="A0AAW7QZU7"/>
<evidence type="ECO:0000313" key="5">
    <source>
        <dbReference type="Proteomes" id="UP001169492"/>
    </source>
</evidence>
<evidence type="ECO:0000256" key="1">
    <source>
        <dbReference type="SAM" id="SignalP"/>
    </source>
</evidence>
<dbReference type="EMBL" id="JAGGJB010000003">
    <property type="protein sequence ID" value="MDN7124383.1"/>
    <property type="molecule type" value="Genomic_DNA"/>
</dbReference>
<dbReference type="Proteomes" id="UP001169491">
    <property type="component" value="Unassembled WGS sequence"/>
</dbReference>
<reference evidence="4 5" key="1">
    <citation type="submission" date="2021-03" db="EMBL/GenBank/DDBJ databases">
        <title>Pseudidiomarina terrestris, a new bacterium isolated from saline soil.</title>
        <authorList>
            <person name="Galisteo C."/>
            <person name="De La Haba R."/>
            <person name="Sanchez-Porro C."/>
            <person name="Ventosa A."/>
        </authorList>
    </citation>
    <scope>NUCLEOTIDE SEQUENCE [LARGE SCALE GENOMIC DNA]</scope>
    <source>
        <strain evidence="2 5">1APP75-32.1</strain>
        <strain evidence="4">1APR75-15</strain>
        <strain evidence="3">1ASR75-15</strain>
    </source>
</reference>
<evidence type="ECO:0000313" key="4">
    <source>
        <dbReference type="Proteomes" id="UP001169491"/>
    </source>
</evidence>
<dbReference type="EMBL" id="JAGGJC010000001">
    <property type="protein sequence ID" value="MDN7129326.1"/>
    <property type="molecule type" value="Genomic_DNA"/>
</dbReference>
<keyword evidence="1" id="KW-0732">Signal</keyword>
<name>A0AAW7QZU7_9GAMM</name>
<protein>
    <submittedName>
        <fullName evidence="2">DUF3718 domain-containing protein</fullName>
    </submittedName>
</protein>
<dbReference type="Pfam" id="PF12514">
    <property type="entry name" value="DUF3718"/>
    <property type="match status" value="1"/>
</dbReference>
<dbReference type="RefSeq" id="WP_301774381.1">
    <property type="nucleotide sequence ID" value="NZ_JAGGJB010000003.1"/>
</dbReference>
<comment type="caution">
    <text evidence="2">The sequence shown here is derived from an EMBL/GenBank/DDBJ whole genome shotgun (WGS) entry which is preliminary data.</text>
</comment>
<feature type="chain" id="PRO_5043902814" evidence="1">
    <location>
        <begin position="28"/>
        <end position="131"/>
    </location>
</feature>
<gene>
    <name evidence="2" type="ORF">J6I90_05780</name>
    <name evidence="3" type="ORF">J6I92_05525</name>
</gene>
<evidence type="ECO:0000313" key="2">
    <source>
        <dbReference type="EMBL" id="MDN7124383.1"/>
    </source>
</evidence>
<proteinExistence type="predicted"/>
<dbReference type="InterPro" id="IPR022193">
    <property type="entry name" value="DUF3718"/>
</dbReference>
<accession>A0AAW7QZU7</accession>
<evidence type="ECO:0000313" key="3">
    <source>
        <dbReference type="EMBL" id="MDN7129326.1"/>
    </source>
</evidence>